<dbReference type="Pfam" id="PF07728">
    <property type="entry name" value="AAA_5"/>
    <property type="match status" value="1"/>
</dbReference>
<gene>
    <name evidence="4" type="ORF">POM88_028643</name>
</gene>
<reference evidence="4" key="2">
    <citation type="submission" date="2023-05" db="EMBL/GenBank/DDBJ databases">
        <authorList>
            <person name="Schelkunov M.I."/>
        </authorList>
    </citation>
    <scope>NUCLEOTIDE SEQUENCE</scope>
    <source>
        <strain evidence="4">Hsosn_3</strain>
        <tissue evidence="4">Leaf</tissue>
    </source>
</reference>
<dbReference type="AlphaFoldDB" id="A0AAD8ME77"/>
<dbReference type="GO" id="GO:0000027">
    <property type="term" value="P:ribosomal large subunit assembly"/>
    <property type="evidence" value="ECO:0007669"/>
    <property type="project" value="TreeGrafter"/>
</dbReference>
<evidence type="ECO:0000313" key="5">
    <source>
        <dbReference type="Proteomes" id="UP001237642"/>
    </source>
</evidence>
<dbReference type="SMART" id="SM00382">
    <property type="entry name" value="AAA"/>
    <property type="match status" value="1"/>
</dbReference>
<evidence type="ECO:0000259" key="3">
    <source>
        <dbReference type="SMART" id="SM00382"/>
    </source>
</evidence>
<feature type="domain" description="AAA+ ATPase" evidence="3">
    <location>
        <begin position="3"/>
        <end position="113"/>
    </location>
</feature>
<reference evidence="4" key="1">
    <citation type="submission" date="2023-02" db="EMBL/GenBank/DDBJ databases">
        <title>Genome of toxic invasive species Heracleum sosnowskyi carries increased number of genes despite the absence of recent whole-genome duplications.</title>
        <authorList>
            <person name="Schelkunov M."/>
            <person name="Shtratnikova V."/>
            <person name="Makarenko M."/>
            <person name="Klepikova A."/>
            <person name="Omelchenko D."/>
            <person name="Novikova G."/>
            <person name="Obukhova E."/>
            <person name="Bogdanov V."/>
            <person name="Penin A."/>
            <person name="Logacheva M."/>
        </authorList>
    </citation>
    <scope>NUCLEOTIDE SEQUENCE</scope>
    <source>
        <strain evidence="4">Hsosn_3</strain>
        <tissue evidence="4">Leaf</tissue>
    </source>
</reference>
<dbReference type="SUPFAM" id="SSF52540">
    <property type="entry name" value="P-loop containing nucleoside triphosphate hydrolases"/>
    <property type="match status" value="1"/>
</dbReference>
<dbReference type="GO" id="GO:0016887">
    <property type="term" value="F:ATP hydrolysis activity"/>
    <property type="evidence" value="ECO:0007669"/>
    <property type="project" value="InterPro"/>
</dbReference>
<dbReference type="Proteomes" id="UP001237642">
    <property type="component" value="Unassembled WGS sequence"/>
</dbReference>
<protein>
    <recommendedName>
        <fullName evidence="3">AAA+ ATPase domain-containing protein</fullName>
    </recommendedName>
</protein>
<keyword evidence="2" id="KW-0067">ATP-binding</keyword>
<evidence type="ECO:0000256" key="2">
    <source>
        <dbReference type="ARBA" id="ARBA00022840"/>
    </source>
</evidence>
<name>A0AAD8ME77_9APIA</name>
<keyword evidence="5" id="KW-1185">Reference proteome</keyword>
<dbReference type="InterPro" id="IPR011704">
    <property type="entry name" value="ATPase_dyneun-rel_AAA"/>
</dbReference>
<dbReference type="GO" id="GO:0005634">
    <property type="term" value="C:nucleus"/>
    <property type="evidence" value="ECO:0007669"/>
    <property type="project" value="TreeGrafter"/>
</dbReference>
<dbReference type="InterPro" id="IPR027417">
    <property type="entry name" value="P-loop_NTPase"/>
</dbReference>
<accession>A0AAD8ME77</accession>
<dbReference type="Gene3D" id="3.40.50.300">
    <property type="entry name" value="P-loop containing nucleotide triphosphate hydrolases"/>
    <property type="match status" value="1"/>
</dbReference>
<organism evidence="4 5">
    <name type="scientific">Heracleum sosnowskyi</name>
    <dbReference type="NCBI Taxonomy" id="360622"/>
    <lineage>
        <taxon>Eukaryota</taxon>
        <taxon>Viridiplantae</taxon>
        <taxon>Streptophyta</taxon>
        <taxon>Embryophyta</taxon>
        <taxon>Tracheophyta</taxon>
        <taxon>Spermatophyta</taxon>
        <taxon>Magnoliopsida</taxon>
        <taxon>eudicotyledons</taxon>
        <taxon>Gunneridae</taxon>
        <taxon>Pentapetalae</taxon>
        <taxon>asterids</taxon>
        <taxon>campanulids</taxon>
        <taxon>Apiales</taxon>
        <taxon>Apiaceae</taxon>
        <taxon>Apioideae</taxon>
        <taxon>apioid superclade</taxon>
        <taxon>Tordylieae</taxon>
        <taxon>Tordyliinae</taxon>
        <taxon>Heracleum</taxon>
    </lineage>
</organism>
<sequence length="140" mass="15486">MQLSKPVLLEGSPGVGKTSLIMALGKFSGHTVVRINLSEQTDIMDLLGSDLPVEADDGIQFAWSDGILLQAIKQGSWVLLDELNLSPQSVLEFTTATFLPAALEMEIEHRELSNHTKFVCFRSSIIHFLDVFVNEFLLVL</sequence>
<dbReference type="InterPro" id="IPR003593">
    <property type="entry name" value="AAA+_ATPase"/>
</dbReference>
<dbReference type="GO" id="GO:0005524">
    <property type="term" value="F:ATP binding"/>
    <property type="evidence" value="ECO:0007669"/>
    <property type="project" value="UniProtKB-KW"/>
</dbReference>
<dbReference type="GO" id="GO:0030687">
    <property type="term" value="C:preribosome, large subunit precursor"/>
    <property type="evidence" value="ECO:0007669"/>
    <property type="project" value="TreeGrafter"/>
</dbReference>
<dbReference type="PANTHER" id="PTHR48103">
    <property type="entry name" value="MIDASIN-RELATED"/>
    <property type="match status" value="1"/>
</dbReference>
<proteinExistence type="predicted"/>
<keyword evidence="1" id="KW-0547">Nucleotide-binding</keyword>
<dbReference type="GO" id="GO:0000055">
    <property type="term" value="P:ribosomal large subunit export from nucleus"/>
    <property type="evidence" value="ECO:0007669"/>
    <property type="project" value="TreeGrafter"/>
</dbReference>
<evidence type="ECO:0000313" key="4">
    <source>
        <dbReference type="EMBL" id="KAK1372450.1"/>
    </source>
</evidence>
<evidence type="ECO:0000256" key="1">
    <source>
        <dbReference type="ARBA" id="ARBA00022741"/>
    </source>
</evidence>
<dbReference type="EMBL" id="JAUIZM010000007">
    <property type="protein sequence ID" value="KAK1372450.1"/>
    <property type="molecule type" value="Genomic_DNA"/>
</dbReference>
<comment type="caution">
    <text evidence="4">The sequence shown here is derived from an EMBL/GenBank/DDBJ whole genome shotgun (WGS) entry which is preliminary data.</text>
</comment>
<dbReference type="PANTHER" id="PTHR48103:SF2">
    <property type="entry name" value="MIDASIN"/>
    <property type="match status" value="1"/>
</dbReference>